<dbReference type="Pfam" id="PF25479">
    <property type="entry name" value="Vts1"/>
    <property type="match status" value="1"/>
</dbReference>
<feature type="region of interest" description="Disordered" evidence="3">
    <location>
        <begin position="398"/>
        <end position="424"/>
    </location>
</feature>
<feature type="region of interest" description="Disordered" evidence="3">
    <location>
        <begin position="467"/>
        <end position="488"/>
    </location>
</feature>
<evidence type="ECO:0000313" key="6">
    <source>
        <dbReference type="EMBL" id="WAR20467.1"/>
    </source>
</evidence>
<organism evidence="6 7">
    <name type="scientific">Mya arenaria</name>
    <name type="common">Soft-shell clam</name>
    <dbReference type="NCBI Taxonomy" id="6604"/>
    <lineage>
        <taxon>Eukaryota</taxon>
        <taxon>Metazoa</taxon>
        <taxon>Spiralia</taxon>
        <taxon>Lophotrochozoa</taxon>
        <taxon>Mollusca</taxon>
        <taxon>Bivalvia</taxon>
        <taxon>Autobranchia</taxon>
        <taxon>Heteroconchia</taxon>
        <taxon>Euheterodonta</taxon>
        <taxon>Imparidentia</taxon>
        <taxon>Neoheterodontei</taxon>
        <taxon>Myida</taxon>
        <taxon>Myoidea</taxon>
        <taxon>Myidae</taxon>
        <taxon>Mya</taxon>
    </lineage>
</organism>
<dbReference type="EMBL" id="CP111022">
    <property type="protein sequence ID" value="WAR20467.1"/>
    <property type="molecule type" value="Genomic_DNA"/>
</dbReference>
<evidence type="ECO:0000259" key="4">
    <source>
        <dbReference type="Pfam" id="PF25479"/>
    </source>
</evidence>
<feature type="domain" description="SMAUG/ZCCHC2-like PHAT" evidence="5">
    <location>
        <begin position="63"/>
        <end position="160"/>
    </location>
</feature>
<reference evidence="6" key="1">
    <citation type="submission" date="2022-11" db="EMBL/GenBank/DDBJ databases">
        <title>Centuries of genome instability and evolution in soft-shell clam transmissible cancer (bioRxiv).</title>
        <authorList>
            <person name="Hart S.F.M."/>
            <person name="Yonemitsu M.A."/>
            <person name="Giersch R.M."/>
            <person name="Beal B.F."/>
            <person name="Arriagada G."/>
            <person name="Davis B.W."/>
            <person name="Ostrander E.A."/>
            <person name="Goff S.P."/>
            <person name="Metzger M.J."/>
        </authorList>
    </citation>
    <scope>NUCLEOTIDE SEQUENCE</scope>
    <source>
        <strain evidence="6">MELC-2E11</strain>
        <tissue evidence="6">Siphon/mantle</tissue>
    </source>
</reference>
<keyword evidence="7" id="KW-1185">Reference proteome</keyword>
<protein>
    <submittedName>
        <fullName evidence="6">SMAG1-like protein</fullName>
    </submittedName>
</protein>
<dbReference type="Proteomes" id="UP001164746">
    <property type="component" value="Chromosome 11"/>
</dbReference>
<feature type="domain" description="RNA-binding protein vts1-like alpha-helical" evidence="4">
    <location>
        <begin position="15"/>
        <end position="56"/>
    </location>
</feature>
<name>A0ABY7FEB3_MYAAR</name>
<accession>A0ABY7FEB3</accession>
<comment type="subcellular location">
    <subcellularLocation>
        <location evidence="1">Cytoplasm</location>
    </subcellularLocation>
</comment>
<dbReference type="PANTHER" id="PTHR12515:SF5">
    <property type="entry name" value="PROTEIN SMAUG"/>
    <property type="match status" value="1"/>
</dbReference>
<dbReference type="InterPro" id="IPR057327">
    <property type="entry name" value="Vts1_dom"/>
</dbReference>
<dbReference type="InterPro" id="IPR050897">
    <property type="entry name" value="SMAUG/VTS1_RNA-bind"/>
</dbReference>
<evidence type="ECO:0000256" key="3">
    <source>
        <dbReference type="SAM" id="MobiDB-lite"/>
    </source>
</evidence>
<evidence type="ECO:0000259" key="5">
    <source>
        <dbReference type="Pfam" id="PF26034"/>
    </source>
</evidence>
<evidence type="ECO:0000313" key="7">
    <source>
        <dbReference type="Proteomes" id="UP001164746"/>
    </source>
</evidence>
<sequence>MKMKTNNMFRDQVNSVTTWFGSWSTCEQTVVLYSLLKMIPPRHCRFLVQMLQQRVKDDKEVETQEEEANDPAYIHGLQQETKEKAIQELLVHLPLLHSGNTEAKNEYLSLIPAILAHSIKHGTFIEESRQLLSYSLIHPAITSEERSKFNLWLGHLDEHFSCNYHSPSSQGQPDDTGSQAPSHPSHPPPQTSSHHAPLRRMPSVAPPKSLLVTNTNSVHDWLQSNDVHLIQGSGRPLSGLSDHAPLSPQSSTASSGSASDGPGEEGPHPVRNTFMEEASGMRGGSIKLCVQEMKAILNSPVKAFHKPEPESPLNSPGAGGDADNTIEEGNIPGQLTRLMTKVYSQLMLTSPYDDEGLNMYLQLIDKCINHEAFSQKQKRLLDTFKQQARKIWQPAPVKYGYDKKPRPNTRPISRQGVKPPVTQQHSLGTQWSFGARRSVIGGGMVNPAHLQLQRNNSHNTAVFSRPGVMEPQGPMKQPITRTQSAPLRSQGFPYTGMSINDTPTATDTEINARLDSLCRSVTECALSGSASSHFIMFKKS</sequence>
<gene>
    <name evidence="6" type="ORF">MAR_002305</name>
</gene>
<feature type="compositionally biased region" description="Polar residues" evidence="3">
    <location>
        <begin position="163"/>
        <end position="177"/>
    </location>
</feature>
<dbReference type="InterPro" id="IPR058599">
    <property type="entry name" value="PHAT_Smg/ZCCHC2-like"/>
</dbReference>
<dbReference type="Pfam" id="PF26034">
    <property type="entry name" value="PHAT_SMAUG"/>
    <property type="match status" value="1"/>
</dbReference>
<dbReference type="InterPro" id="IPR037093">
    <property type="entry name" value="PHAT_dom_sf"/>
</dbReference>
<keyword evidence="2" id="KW-0963">Cytoplasm</keyword>
<feature type="compositionally biased region" description="Low complexity" evidence="3">
    <location>
        <begin position="244"/>
        <end position="261"/>
    </location>
</feature>
<dbReference type="Gene3D" id="1.25.40.170">
    <property type="entry name" value="Smaug, PHAT domain"/>
    <property type="match status" value="1"/>
</dbReference>
<feature type="region of interest" description="Disordered" evidence="3">
    <location>
        <begin position="163"/>
        <end position="210"/>
    </location>
</feature>
<evidence type="ECO:0000256" key="1">
    <source>
        <dbReference type="ARBA" id="ARBA00004496"/>
    </source>
</evidence>
<feature type="region of interest" description="Disordered" evidence="3">
    <location>
        <begin position="232"/>
        <end position="271"/>
    </location>
</feature>
<dbReference type="PANTHER" id="PTHR12515">
    <property type="entry name" value="STERILE ALPHA MOTIF DOMAIN CONTAINING PROTEIN 4-RELATED"/>
    <property type="match status" value="1"/>
</dbReference>
<evidence type="ECO:0000256" key="2">
    <source>
        <dbReference type="ARBA" id="ARBA00022490"/>
    </source>
</evidence>
<proteinExistence type="predicted"/>